<dbReference type="KEGG" id="ppso:QPJ95_02320"/>
<dbReference type="AlphaFoldDB" id="A0A9Y2L0M4"/>
<evidence type="ECO:0000256" key="2">
    <source>
        <dbReference type="ARBA" id="ARBA00022448"/>
    </source>
</evidence>
<dbReference type="Proteomes" id="UP001238334">
    <property type="component" value="Chromosome"/>
</dbReference>
<accession>A0A9Y2L0M4</accession>
<reference evidence="5 6" key="1">
    <citation type="submission" date="2023-06" db="EMBL/GenBank/DDBJ databases">
        <title>Parasedimentitalea psychrophila sp. nov., a psychrophilic bacterium isolated from deep-sea sediment.</title>
        <authorList>
            <person name="Li A."/>
        </authorList>
    </citation>
    <scope>NUCLEOTIDE SEQUENCE [LARGE SCALE GENOMIC DNA]</scope>
    <source>
        <strain evidence="5 6">QS115</strain>
    </source>
</reference>
<evidence type="ECO:0000256" key="1">
    <source>
        <dbReference type="ARBA" id="ARBA00008520"/>
    </source>
</evidence>
<evidence type="ECO:0000256" key="4">
    <source>
        <dbReference type="SAM" id="SignalP"/>
    </source>
</evidence>
<dbReference type="CDD" id="cd13585">
    <property type="entry name" value="PBP2_TMBP_like"/>
    <property type="match status" value="1"/>
</dbReference>
<keyword evidence="3 4" id="KW-0732">Signal</keyword>
<evidence type="ECO:0000313" key="5">
    <source>
        <dbReference type="EMBL" id="WIY25795.1"/>
    </source>
</evidence>
<gene>
    <name evidence="5" type="ORF">QPJ95_02320</name>
</gene>
<protein>
    <submittedName>
        <fullName evidence="5">Sugar ABC transporter substrate-binding protein</fullName>
    </submittedName>
</protein>
<dbReference type="PANTHER" id="PTHR30061">
    <property type="entry name" value="MALTOSE-BINDING PERIPLASMIC PROTEIN"/>
    <property type="match status" value="1"/>
</dbReference>
<sequence length="411" mass="43872">MNKLKYGSTALCTLALSFALTGQAMSAETVRVRFAEYSSNTEAHFQEVAAKFNASQSDIVVEIETLPWPEMQQQLITDISAGTAPDISHMATRWMAGFAVDGVLAPIEGLMSDDFADSFVPTYLDLQKQEGHTWGLPIAASARGLFVNNELLAKAGIDAAPSTWDEAYDAAIKIAALDDAIYGIGIQGNDLDVEGYWFYSLWTHGGEVITADGKSGLASEAAIAATNNYVRFIEGGATQPGVAGSSREDLQNLFAAGKLGMVLSGPWLNKQLADEAPDVSYGISAVPTATEAATYGVTDTISVLESSEVKEEAVAFLEYMFNDENRLEFGKIEGFVPVLKSMAAEPFFTEDPNMAVFLEMGPVAKFAPLVPNWEEMAESLASALSVAYSGDTPASESLKAAAAKMDELLAE</sequence>
<feature type="chain" id="PRO_5040815740" evidence="4">
    <location>
        <begin position="27"/>
        <end position="411"/>
    </location>
</feature>
<dbReference type="GO" id="GO:1901982">
    <property type="term" value="F:maltose binding"/>
    <property type="evidence" value="ECO:0007669"/>
    <property type="project" value="TreeGrafter"/>
</dbReference>
<evidence type="ECO:0000313" key="6">
    <source>
        <dbReference type="Proteomes" id="UP001238334"/>
    </source>
</evidence>
<feature type="signal peptide" evidence="4">
    <location>
        <begin position="1"/>
        <end position="26"/>
    </location>
</feature>
<dbReference type="InterPro" id="IPR006059">
    <property type="entry name" value="SBP"/>
</dbReference>
<dbReference type="GO" id="GO:0015768">
    <property type="term" value="P:maltose transport"/>
    <property type="evidence" value="ECO:0007669"/>
    <property type="project" value="TreeGrafter"/>
</dbReference>
<dbReference type="GO" id="GO:0055052">
    <property type="term" value="C:ATP-binding cassette (ABC) transporter complex, substrate-binding subunit-containing"/>
    <property type="evidence" value="ECO:0007669"/>
    <property type="project" value="TreeGrafter"/>
</dbReference>
<name>A0A9Y2L0M4_9RHOB</name>
<dbReference type="EMBL" id="CP127247">
    <property type="protein sequence ID" value="WIY25795.1"/>
    <property type="molecule type" value="Genomic_DNA"/>
</dbReference>
<dbReference type="SUPFAM" id="SSF53850">
    <property type="entry name" value="Periplasmic binding protein-like II"/>
    <property type="match status" value="1"/>
</dbReference>
<keyword evidence="6" id="KW-1185">Reference proteome</keyword>
<dbReference type="RefSeq" id="WP_270921069.1">
    <property type="nucleotide sequence ID" value="NZ_CP127247.1"/>
</dbReference>
<dbReference type="Gene3D" id="3.40.190.10">
    <property type="entry name" value="Periplasmic binding protein-like II"/>
    <property type="match status" value="2"/>
</dbReference>
<dbReference type="PANTHER" id="PTHR30061:SF50">
    <property type="entry name" value="MALTOSE_MALTODEXTRIN-BINDING PERIPLASMIC PROTEIN"/>
    <property type="match status" value="1"/>
</dbReference>
<evidence type="ECO:0000256" key="3">
    <source>
        <dbReference type="ARBA" id="ARBA00022729"/>
    </source>
</evidence>
<dbReference type="GO" id="GO:0042956">
    <property type="term" value="P:maltodextrin transmembrane transport"/>
    <property type="evidence" value="ECO:0007669"/>
    <property type="project" value="TreeGrafter"/>
</dbReference>
<organism evidence="5 6">
    <name type="scientific">Parasedimentitalea psychrophila</name>
    <dbReference type="NCBI Taxonomy" id="2997337"/>
    <lineage>
        <taxon>Bacteria</taxon>
        <taxon>Pseudomonadati</taxon>
        <taxon>Pseudomonadota</taxon>
        <taxon>Alphaproteobacteria</taxon>
        <taxon>Rhodobacterales</taxon>
        <taxon>Paracoccaceae</taxon>
        <taxon>Parasedimentitalea</taxon>
    </lineage>
</organism>
<comment type="similarity">
    <text evidence="1">Belongs to the bacterial solute-binding protein 1 family.</text>
</comment>
<keyword evidence="2" id="KW-0813">Transport</keyword>
<proteinExistence type="inferred from homology"/>
<dbReference type="Pfam" id="PF01547">
    <property type="entry name" value="SBP_bac_1"/>
    <property type="match status" value="1"/>
</dbReference>